<dbReference type="PANTHER" id="PTHR47417:SF1">
    <property type="entry name" value="SMR DOMAIN-CONTAINING PROTEIN YPL199C"/>
    <property type="match status" value="1"/>
</dbReference>
<dbReference type="InterPro" id="IPR036063">
    <property type="entry name" value="Smr_dom_sf"/>
</dbReference>
<dbReference type="Gene3D" id="3.30.1370.110">
    <property type="match status" value="1"/>
</dbReference>
<feature type="domain" description="DUF1771" evidence="1">
    <location>
        <begin position="2"/>
        <end position="37"/>
    </location>
</feature>
<dbReference type="Pfam" id="PF08590">
    <property type="entry name" value="DUF1771"/>
    <property type="match status" value="1"/>
</dbReference>
<dbReference type="InterPro" id="IPR013899">
    <property type="entry name" value="DUF1771"/>
</dbReference>
<dbReference type="InterPro" id="IPR053020">
    <property type="entry name" value="Smr_domain_protein"/>
</dbReference>
<name>A0AAD4LGS2_9AGAM</name>
<keyword evidence="3" id="KW-1185">Reference proteome</keyword>
<dbReference type="AlphaFoldDB" id="A0AAD4LGS2"/>
<evidence type="ECO:0000313" key="2">
    <source>
        <dbReference type="EMBL" id="KAH8990464.1"/>
    </source>
</evidence>
<evidence type="ECO:0000259" key="1">
    <source>
        <dbReference type="Pfam" id="PF08590"/>
    </source>
</evidence>
<dbReference type="Proteomes" id="UP001201163">
    <property type="component" value="Unassembled WGS sequence"/>
</dbReference>
<proteinExistence type="predicted"/>
<organism evidence="2 3">
    <name type="scientific">Lactarius akahatsu</name>
    <dbReference type="NCBI Taxonomy" id="416441"/>
    <lineage>
        <taxon>Eukaryota</taxon>
        <taxon>Fungi</taxon>
        <taxon>Dikarya</taxon>
        <taxon>Basidiomycota</taxon>
        <taxon>Agaricomycotina</taxon>
        <taxon>Agaricomycetes</taxon>
        <taxon>Russulales</taxon>
        <taxon>Russulaceae</taxon>
        <taxon>Lactarius</taxon>
    </lineage>
</organism>
<accession>A0AAD4LGS2</accession>
<evidence type="ECO:0000313" key="3">
    <source>
        <dbReference type="Proteomes" id="UP001201163"/>
    </source>
</evidence>
<dbReference type="EMBL" id="JAKELL010000030">
    <property type="protein sequence ID" value="KAH8990464.1"/>
    <property type="molecule type" value="Genomic_DNA"/>
</dbReference>
<protein>
    <recommendedName>
        <fullName evidence="1">DUF1771 domain-containing protein</fullName>
    </recommendedName>
</protein>
<comment type="caution">
    <text evidence="2">The sequence shown here is derived from an EMBL/GenBank/DDBJ whole genome shotgun (WGS) entry which is preliminary data.</text>
</comment>
<sequence length="101" mass="11343">MGDRWAAQEHRRRGDAHKSVMEELDRRAAKIIFRENNKDLGESVDKCSRIVHNRRTNLGKGLHSDAGGARIRPALEVLCTEQGLDHSLHPNNAGVLVVRLD</sequence>
<gene>
    <name evidence="2" type="ORF">EDB92DRAFT_1863877</name>
</gene>
<dbReference type="PANTHER" id="PTHR47417">
    <property type="entry name" value="SMR DOMAIN-CONTAINING PROTEIN YPL199C"/>
    <property type="match status" value="1"/>
</dbReference>
<reference evidence="2" key="1">
    <citation type="submission" date="2022-01" db="EMBL/GenBank/DDBJ databases">
        <title>Comparative genomics reveals a dynamic genome evolution in the ectomycorrhizal milk-cap (Lactarius) mushrooms.</title>
        <authorList>
            <consortium name="DOE Joint Genome Institute"/>
            <person name="Lebreton A."/>
            <person name="Tang N."/>
            <person name="Kuo A."/>
            <person name="LaButti K."/>
            <person name="Drula E."/>
            <person name="Barry K."/>
            <person name="Clum A."/>
            <person name="Lipzen A."/>
            <person name="Mousain D."/>
            <person name="Ng V."/>
            <person name="Wang R."/>
            <person name="Wang X."/>
            <person name="Dai Y."/>
            <person name="Henrissat B."/>
            <person name="Grigoriev I.V."/>
            <person name="Guerin-Laguette A."/>
            <person name="Yu F."/>
            <person name="Martin F.M."/>
        </authorList>
    </citation>
    <scope>NUCLEOTIDE SEQUENCE</scope>
    <source>
        <strain evidence="2">QP</strain>
    </source>
</reference>